<feature type="transmembrane region" description="Helical" evidence="1">
    <location>
        <begin position="114"/>
        <end position="136"/>
    </location>
</feature>
<dbReference type="EMBL" id="JABBWD010000025">
    <property type="protein sequence ID" value="KAG1776700.1"/>
    <property type="molecule type" value="Genomic_DNA"/>
</dbReference>
<feature type="transmembrane region" description="Helical" evidence="1">
    <location>
        <begin position="148"/>
        <end position="170"/>
    </location>
</feature>
<protein>
    <recommendedName>
        <fullName evidence="2">DUF6533 domain-containing protein</fullName>
    </recommendedName>
</protein>
<accession>A0A9P7D1G7</accession>
<keyword evidence="1" id="KW-0812">Transmembrane</keyword>
<keyword evidence="4" id="KW-1185">Reference proteome</keyword>
<evidence type="ECO:0000256" key="1">
    <source>
        <dbReference type="SAM" id="Phobius"/>
    </source>
</evidence>
<proteinExistence type="predicted"/>
<reference evidence="3" key="1">
    <citation type="journal article" date="2020" name="New Phytol.">
        <title>Comparative genomics reveals dynamic genome evolution in host specialist ectomycorrhizal fungi.</title>
        <authorList>
            <person name="Lofgren L.A."/>
            <person name="Nguyen N.H."/>
            <person name="Vilgalys R."/>
            <person name="Ruytinx J."/>
            <person name="Liao H.L."/>
            <person name="Branco S."/>
            <person name="Kuo A."/>
            <person name="LaButti K."/>
            <person name="Lipzen A."/>
            <person name="Andreopoulos W."/>
            <person name="Pangilinan J."/>
            <person name="Riley R."/>
            <person name="Hundley H."/>
            <person name="Na H."/>
            <person name="Barry K."/>
            <person name="Grigoriev I.V."/>
            <person name="Stajich J.E."/>
            <person name="Kennedy P.G."/>
        </authorList>
    </citation>
    <scope>NUCLEOTIDE SEQUENCE</scope>
    <source>
        <strain evidence="3">DOB743</strain>
    </source>
</reference>
<sequence>MDITTMMLVLAIEALDGGISSSNAITMRPQNDPSWWPFISSALISSYFVAAGSAGIMYDWALTFGQEVELIWRQRWSLMTLLYLSVRYVGILFAVINILLYIPTVSETDAVSQILFVALDWTSVVVNVLLGVIMITRLYAMYQRSRKVLILLVVVFLSVNIANGVLTAILTSHIS</sequence>
<feature type="non-terminal residue" evidence="3">
    <location>
        <position position="175"/>
    </location>
</feature>
<evidence type="ECO:0000313" key="4">
    <source>
        <dbReference type="Proteomes" id="UP000714275"/>
    </source>
</evidence>
<evidence type="ECO:0000313" key="3">
    <source>
        <dbReference type="EMBL" id="KAG1776700.1"/>
    </source>
</evidence>
<keyword evidence="1" id="KW-0472">Membrane</keyword>
<feature type="transmembrane region" description="Helical" evidence="1">
    <location>
        <begin position="34"/>
        <end position="60"/>
    </location>
</feature>
<dbReference type="Pfam" id="PF20151">
    <property type="entry name" value="DUF6533"/>
    <property type="match status" value="1"/>
</dbReference>
<name>A0A9P7D1G7_9AGAM</name>
<evidence type="ECO:0000259" key="2">
    <source>
        <dbReference type="Pfam" id="PF20151"/>
    </source>
</evidence>
<feature type="transmembrane region" description="Helical" evidence="1">
    <location>
        <begin position="81"/>
        <end position="102"/>
    </location>
</feature>
<organism evidence="3 4">
    <name type="scientific">Suillus placidus</name>
    <dbReference type="NCBI Taxonomy" id="48579"/>
    <lineage>
        <taxon>Eukaryota</taxon>
        <taxon>Fungi</taxon>
        <taxon>Dikarya</taxon>
        <taxon>Basidiomycota</taxon>
        <taxon>Agaricomycotina</taxon>
        <taxon>Agaricomycetes</taxon>
        <taxon>Agaricomycetidae</taxon>
        <taxon>Boletales</taxon>
        <taxon>Suillineae</taxon>
        <taxon>Suillaceae</taxon>
        <taxon>Suillus</taxon>
    </lineage>
</organism>
<keyword evidence="1" id="KW-1133">Transmembrane helix</keyword>
<dbReference type="InterPro" id="IPR045340">
    <property type="entry name" value="DUF6533"/>
</dbReference>
<dbReference type="Proteomes" id="UP000714275">
    <property type="component" value="Unassembled WGS sequence"/>
</dbReference>
<feature type="domain" description="DUF6533" evidence="2">
    <location>
        <begin position="47"/>
        <end position="92"/>
    </location>
</feature>
<comment type="caution">
    <text evidence="3">The sequence shown here is derived from an EMBL/GenBank/DDBJ whole genome shotgun (WGS) entry which is preliminary data.</text>
</comment>
<gene>
    <name evidence="3" type="ORF">EV702DRAFT_1279221</name>
</gene>
<dbReference type="AlphaFoldDB" id="A0A9P7D1G7"/>
<dbReference type="OrthoDB" id="2692685at2759"/>